<dbReference type="EMBL" id="QGMY01000008">
    <property type="protein sequence ID" value="PWR71693.1"/>
    <property type="molecule type" value="Genomic_DNA"/>
</dbReference>
<evidence type="ECO:0000313" key="1">
    <source>
        <dbReference type="EMBL" id="PWR71693.1"/>
    </source>
</evidence>
<dbReference type="OrthoDB" id="144917at2157"/>
<evidence type="ECO:0000313" key="2">
    <source>
        <dbReference type="Proteomes" id="UP000245657"/>
    </source>
</evidence>
<organism evidence="1 2">
    <name type="scientific">Methanospirillum lacunae</name>
    <dbReference type="NCBI Taxonomy" id="668570"/>
    <lineage>
        <taxon>Archaea</taxon>
        <taxon>Methanobacteriati</taxon>
        <taxon>Methanobacteriota</taxon>
        <taxon>Stenosarchaea group</taxon>
        <taxon>Methanomicrobia</taxon>
        <taxon>Methanomicrobiales</taxon>
        <taxon>Methanospirillaceae</taxon>
        <taxon>Methanospirillum</taxon>
    </lineage>
</organism>
<sequence length="149" mass="17147">MFLPMNDKQFSFWKMRRSGMSNISIANLIGITRQGVSQALLIMDEKIDASLREMAHANRIQVEKIDVKRGILFGRSIPFQTGAFILISEKHGMQVWYEHDGDCISCDEFTKCIEFIWDFAAELGIKLEKTQDPTKMAEELLVKVWEDQG</sequence>
<comment type="caution">
    <text evidence="1">The sequence shown here is derived from an EMBL/GenBank/DDBJ whole genome shotgun (WGS) entry which is preliminary data.</text>
</comment>
<dbReference type="RefSeq" id="WP_109969312.1">
    <property type="nucleotide sequence ID" value="NZ_CP176093.1"/>
</dbReference>
<dbReference type="AlphaFoldDB" id="A0A2V2N8T7"/>
<accession>A0A2V2N8T7</accession>
<keyword evidence="2" id="KW-1185">Reference proteome</keyword>
<proteinExistence type="predicted"/>
<reference evidence="1 2" key="1">
    <citation type="submission" date="2018-05" db="EMBL/GenBank/DDBJ databases">
        <title>Draft genome of Methanospirillum lacunae Ki8-1.</title>
        <authorList>
            <person name="Dueholm M.S."/>
            <person name="Nielsen P.H."/>
            <person name="Bakmann L.F."/>
            <person name="Otzen D.E."/>
        </authorList>
    </citation>
    <scope>NUCLEOTIDE SEQUENCE [LARGE SCALE GENOMIC DNA]</scope>
    <source>
        <strain evidence="1 2">Ki8-1</strain>
    </source>
</reference>
<dbReference type="Proteomes" id="UP000245657">
    <property type="component" value="Unassembled WGS sequence"/>
</dbReference>
<name>A0A2V2N8T7_9EURY</name>
<protein>
    <submittedName>
        <fullName evidence="1">Uncharacterized protein</fullName>
    </submittedName>
</protein>
<dbReference type="GeneID" id="97550139"/>
<gene>
    <name evidence="1" type="ORF">DK846_12675</name>
</gene>